<evidence type="ECO:0000256" key="1">
    <source>
        <dbReference type="SAM" id="MobiDB-lite"/>
    </source>
</evidence>
<reference evidence="3 4" key="1">
    <citation type="journal article" date="2013" name="Genome Announc.">
        <title>Whole-genome sequences of five oyster-associated bacteria show potential for crude oil hydrocarbon degradation.</title>
        <authorList>
            <person name="Chauhan A."/>
            <person name="Green S."/>
            <person name="Pathak A."/>
            <person name="Thomas J."/>
            <person name="Venkatramanan R."/>
        </authorList>
    </citation>
    <scope>NUCLEOTIDE SEQUENCE [LARGE SCALE GENOMIC DNA]</scope>
    <source>
        <strain evidence="3 4">MF109</strain>
    </source>
</reference>
<dbReference type="InterPro" id="IPR011051">
    <property type="entry name" value="RmlC_Cupin_sf"/>
</dbReference>
<evidence type="ECO:0000313" key="3">
    <source>
        <dbReference type="EMBL" id="EQM87087.1"/>
    </source>
</evidence>
<dbReference type="RefSeq" id="WP_021197998.1">
    <property type="nucleotide sequence ID" value="NZ_ATAO01000001.1"/>
</dbReference>
<sequence>MNLEPTTPTAKNTADQFVGDVWVDRIAAPHDGDQRMTVAIVKFAPGARSAWHSHARGQYLRVTQGVARFGTRDGQIIDVHPGETLYTPPRQDHWHAAAGDSFMEHIAMLENADDPAETTEWKEHITDDDYAGRFDRRTGDPASRQ</sequence>
<dbReference type="PANTHER" id="PTHR43698:SF1">
    <property type="entry name" value="BLL4564 PROTEIN"/>
    <property type="match status" value="1"/>
</dbReference>
<dbReference type="PANTHER" id="PTHR43698">
    <property type="entry name" value="RIBD C-TERMINAL DOMAIN CONTAINING PROTEIN"/>
    <property type="match status" value="1"/>
</dbReference>
<dbReference type="CDD" id="cd02233">
    <property type="entry name" value="cupin_HNL-like"/>
    <property type="match status" value="1"/>
</dbReference>
<dbReference type="InterPro" id="IPR047263">
    <property type="entry name" value="HNL-like_cupin"/>
</dbReference>
<dbReference type="Proteomes" id="UP000016033">
    <property type="component" value="Unassembled WGS sequence"/>
</dbReference>
<organism evidence="3 4">
    <name type="scientific">Microbacterium maritypicum MF109</name>
    <dbReference type="NCBI Taxonomy" id="1333857"/>
    <lineage>
        <taxon>Bacteria</taxon>
        <taxon>Bacillati</taxon>
        <taxon>Actinomycetota</taxon>
        <taxon>Actinomycetes</taxon>
        <taxon>Micrococcales</taxon>
        <taxon>Microbacteriaceae</taxon>
        <taxon>Microbacterium</taxon>
    </lineage>
</organism>
<name>T5L508_MICMQ</name>
<dbReference type="PATRIC" id="fig|1333857.3.peg.1"/>
<evidence type="ECO:0000259" key="2">
    <source>
        <dbReference type="Pfam" id="PF07883"/>
    </source>
</evidence>
<feature type="compositionally biased region" description="Basic and acidic residues" evidence="1">
    <location>
        <begin position="119"/>
        <end position="139"/>
    </location>
</feature>
<dbReference type="InterPro" id="IPR014710">
    <property type="entry name" value="RmlC-like_jellyroll"/>
</dbReference>
<protein>
    <recommendedName>
        <fullName evidence="2">Cupin type-2 domain-containing protein</fullName>
    </recommendedName>
</protein>
<evidence type="ECO:0000313" key="4">
    <source>
        <dbReference type="Proteomes" id="UP000016033"/>
    </source>
</evidence>
<feature type="domain" description="Cupin type-2" evidence="2">
    <location>
        <begin position="40"/>
        <end position="101"/>
    </location>
</feature>
<dbReference type="InterPro" id="IPR013096">
    <property type="entry name" value="Cupin_2"/>
</dbReference>
<comment type="caution">
    <text evidence="3">The sequence shown here is derived from an EMBL/GenBank/DDBJ whole genome shotgun (WGS) entry which is preliminary data.</text>
</comment>
<accession>T5L508</accession>
<feature type="region of interest" description="Disordered" evidence="1">
    <location>
        <begin position="114"/>
        <end position="145"/>
    </location>
</feature>
<gene>
    <name evidence="3" type="ORF">L687_00005</name>
</gene>
<dbReference type="Pfam" id="PF07883">
    <property type="entry name" value="Cupin_2"/>
    <property type="match status" value="1"/>
</dbReference>
<dbReference type="AlphaFoldDB" id="T5L508"/>
<dbReference type="Gene3D" id="2.60.120.10">
    <property type="entry name" value="Jelly Rolls"/>
    <property type="match status" value="1"/>
</dbReference>
<dbReference type="EMBL" id="ATAO01000001">
    <property type="protein sequence ID" value="EQM87087.1"/>
    <property type="molecule type" value="Genomic_DNA"/>
</dbReference>
<dbReference type="SUPFAM" id="SSF51182">
    <property type="entry name" value="RmlC-like cupins"/>
    <property type="match status" value="1"/>
</dbReference>
<proteinExistence type="predicted"/>